<feature type="compositionally biased region" description="Basic and acidic residues" evidence="2">
    <location>
        <begin position="15"/>
        <end position="24"/>
    </location>
</feature>
<dbReference type="SMART" id="SM01057">
    <property type="entry name" value="Carb_anhydrase"/>
    <property type="match status" value="1"/>
</dbReference>
<dbReference type="Proteomes" id="UP001152798">
    <property type="component" value="Chromosome 5"/>
</dbReference>
<dbReference type="GO" id="GO:0004089">
    <property type="term" value="F:carbonate dehydratase activity"/>
    <property type="evidence" value="ECO:0007669"/>
    <property type="project" value="InterPro"/>
</dbReference>
<evidence type="ECO:0000313" key="5">
    <source>
        <dbReference type="Proteomes" id="UP001152798"/>
    </source>
</evidence>
<feature type="region of interest" description="Disordered" evidence="2">
    <location>
        <begin position="1"/>
        <end position="24"/>
    </location>
</feature>
<reference evidence="4" key="1">
    <citation type="submission" date="2022-01" db="EMBL/GenBank/DDBJ databases">
        <authorList>
            <person name="King R."/>
        </authorList>
    </citation>
    <scope>NUCLEOTIDE SEQUENCE</scope>
</reference>
<feature type="region of interest" description="Disordered" evidence="2">
    <location>
        <begin position="293"/>
        <end position="314"/>
    </location>
</feature>
<dbReference type="SUPFAM" id="SSF51069">
    <property type="entry name" value="Carbonic anhydrase"/>
    <property type="match status" value="1"/>
</dbReference>
<sequence>MRPLDKKTGQASKQPRKEQKKRSDILIPSFTPEELIKLGKQYAGLESPIDISFPILTEAHLRPLEWVNFEKSPKRMKISNSGTTAILSAKWHGPRPYLSKGPLTGFYVFSQLHFHWGSNLEEGSEHTMDGRSLPLEVHVMFFKNTYLTQEDAMKQTDGTVTVAYLFTLQSNDNEDFNPIISAIQEIQRPLTSYHLELLPLQKFLNIFTDDYFMYWGNVVNRSILWLVCRRPLGISARQLSFFHSMTGINEKPITKNFRSIKEINHRTVYHINASRYRSDVLIEFRRESRISNTRKTRHGETGKNAVGIGDGKLRNDQLSKDGSAEKVSQNLKDDSIHINISVHTDEKMENVNSISVIDEEEEVSSLHRSTSNNEAINLEKKRKSQIKFQLASALLNLEKEEGNDYGFLEKYLQTKFDTIQQDQCCRPPSSDEKQEGMLLPSVRSLRMNSFEDFDSSTASTIRDKSKSDTNCFKKFATSNVDSDCEIGETNKSCWSSMNNMSEKESRSEGVEELILQTRPKTSAAKLLSTGSSMIINAEERVLTLRSSSKLAQVVSPPSRTKSITRAVLVRKPSSEKDKAKNAMLSESSGKSIESTVEEARAKIRSSLKQSLTRLSKLRGSPLKDSTKNQKPDSRSSRPAWRY</sequence>
<dbReference type="GO" id="GO:0008270">
    <property type="term" value="F:zinc ion binding"/>
    <property type="evidence" value="ECO:0007669"/>
    <property type="project" value="InterPro"/>
</dbReference>
<feature type="compositionally biased region" description="Basic and acidic residues" evidence="2">
    <location>
        <begin position="624"/>
        <end position="635"/>
    </location>
</feature>
<organism evidence="4 5">
    <name type="scientific">Nezara viridula</name>
    <name type="common">Southern green stink bug</name>
    <name type="synonym">Cimex viridulus</name>
    <dbReference type="NCBI Taxonomy" id="85310"/>
    <lineage>
        <taxon>Eukaryota</taxon>
        <taxon>Metazoa</taxon>
        <taxon>Ecdysozoa</taxon>
        <taxon>Arthropoda</taxon>
        <taxon>Hexapoda</taxon>
        <taxon>Insecta</taxon>
        <taxon>Pterygota</taxon>
        <taxon>Neoptera</taxon>
        <taxon>Paraneoptera</taxon>
        <taxon>Hemiptera</taxon>
        <taxon>Heteroptera</taxon>
        <taxon>Panheteroptera</taxon>
        <taxon>Pentatomomorpha</taxon>
        <taxon>Pentatomoidea</taxon>
        <taxon>Pentatomidae</taxon>
        <taxon>Pentatominae</taxon>
        <taxon>Nezara</taxon>
    </lineage>
</organism>
<dbReference type="EMBL" id="OV725081">
    <property type="protein sequence ID" value="CAH1403220.1"/>
    <property type="molecule type" value="Genomic_DNA"/>
</dbReference>
<dbReference type="OrthoDB" id="429145at2759"/>
<dbReference type="PANTHER" id="PTHR18952:SF233">
    <property type="entry name" value="CARBONIC ANHYDRASE 14"/>
    <property type="match status" value="1"/>
</dbReference>
<dbReference type="AlphaFoldDB" id="A0A9P0HJT4"/>
<dbReference type="GO" id="GO:0005737">
    <property type="term" value="C:cytoplasm"/>
    <property type="evidence" value="ECO:0007669"/>
    <property type="project" value="TreeGrafter"/>
</dbReference>
<proteinExistence type="inferred from homology"/>
<dbReference type="Gene3D" id="3.10.200.10">
    <property type="entry name" value="Alpha carbonic anhydrase"/>
    <property type="match status" value="1"/>
</dbReference>
<dbReference type="InterPro" id="IPR023561">
    <property type="entry name" value="Carbonic_anhydrase_a-class"/>
</dbReference>
<accession>A0A9P0HJT4</accession>
<evidence type="ECO:0000313" key="4">
    <source>
        <dbReference type="EMBL" id="CAH1403220.1"/>
    </source>
</evidence>
<feature type="region of interest" description="Disordered" evidence="2">
    <location>
        <begin position="570"/>
        <end position="642"/>
    </location>
</feature>
<evidence type="ECO:0000256" key="2">
    <source>
        <dbReference type="SAM" id="MobiDB-lite"/>
    </source>
</evidence>
<evidence type="ECO:0000256" key="1">
    <source>
        <dbReference type="ARBA" id="ARBA00010718"/>
    </source>
</evidence>
<gene>
    <name evidence="4" type="ORF">NEZAVI_LOCUS11864</name>
</gene>
<feature type="compositionally biased region" description="Polar residues" evidence="2">
    <location>
        <begin position="584"/>
        <end position="594"/>
    </location>
</feature>
<dbReference type="PROSITE" id="PS51144">
    <property type="entry name" value="ALPHA_CA_2"/>
    <property type="match status" value="1"/>
</dbReference>
<protein>
    <recommendedName>
        <fullName evidence="3">Alpha-carbonic anhydrase domain-containing protein</fullName>
    </recommendedName>
</protein>
<feature type="domain" description="Alpha-carbonic anhydrase" evidence="3">
    <location>
        <begin position="28"/>
        <end position="272"/>
    </location>
</feature>
<keyword evidence="5" id="KW-1185">Reference proteome</keyword>
<dbReference type="PANTHER" id="PTHR18952">
    <property type="entry name" value="CARBONIC ANHYDRASE"/>
    <property type="match status" value="1"/>
</dbReference>
<comment type="similarity">
    <text evidence="1">Belongs to the alpha-carbonic anhydrase family.</text>
</comment>
<dbReference type="InterPro" id="IPR036398">
    <property type="entry name" value="CA_dom_sf"/>
</dbReference>
<dbReference type="InterPro" id="IPR001148">
    <property type="entry name" value="CA_dom"/>
</dbReference>
<name>A0A9P0HJT4_NEZVI</name>
<evidence type="ECO:0000259" key="3">
    <source>
        <dbReference type="PROSITE" id="PS51144"/>
    </source>
</evidence>
<dbReference type="Pfam" id="PF00194">
    <property type="entry name" value="Carb_anhydrase"/>
    <property type="match status" value="1"/>
</dbReference>